<evidence type="ECO:0000313" key="9">
    <source>
        <dbReference type="Proteomes" id="UP000828390"/>
    </source>
</evidence>
<protein>
    <recommendedName>
        <fullName evidence="7">B9 domain-containing protein 2</fullName>
    </recommendedName>
</protein>
<dbReference type="PANTHER" id="PTHR12968">
    <property type="entry name" value="B9 DOMAIN-CONTAINING"/>
    <property type="match status" value="1"/>
</dbReference>
<sequence>MAEVHIIGQIYGATGFPEHSLFCKWGIHTGGAWKILAGEREGQSQVDNPVNHEAAFFAHPIDIHFATKGLQGWPKLHFQVWHQDSFGRNELYGYGFCHVPTSPGQHTIECPTWRPSGTYREQVTQSFLGGGPQLKNPDLIYSSALRCKLTTVAMGTVHLKLGVILRNFDKFGIEC</sequence>
<accession>A0A9D4KY60</accession>
<evidence type="ECO:0000256" key="4">
    <source>
        <dbReference type="ARBA" id="ARBA00023212"/>
    </source>
</evidence>
<keyword evidence="4" id="KW-0206">Cytoskeleton</keyword>
<evidence type="ECO:0000313" key="8">
    <source>
        <dbReference type="EMBL" id="KAH3847789.1"/>
    </source>
</evidence>
<keyword evidence="9" id="KW-1185">Reference proteome</keyword>
<dbReference type="Proteomes" id="UP000828390">
    <property type="component" value="Unassembled WGS sequence"/>
</dbReference>
<keyword evidence="2" id="KW-0963">Cytoplasm</keyword>
<evidence type="ECO:0000256" key="7">
    <source>
        <dbReference type="ARBA" id="ARBA00039272"/>
    </source>
</evidence>
<comment type="subcellular location">
    <subcellularLocation>
        <location evidence="1">Cytoplasm</location>
        <location evidence="1">Cytoskeleton</location>
        <location evidence="1">Cilium basal body</location>
    </subcellularLocation>
</comment>
<dbReference type="Pfam" id="PF07162">
    <property type="entry name" value="B9-C2"/>
    <property type="match status" value="1"/>
</dbReference>
<evidence type="ECO:0000256" key="2">
    <source>
        <dbReference type="ARBA" id="ARBA00022490"/>
    </source>
</evidence>
<dbReference type="PANTHER" id="PTHR12968:SF2">
    <property type="entry name" value="B9 DOMAIN-CONTAINING PROTEIN 2"/>
    <property type="match status" value="1"/>
</dbReference>
<name>A0A9D4KY60_DREPO</name>
<dbReference type="AlphaFoldDB" id="A0A9D4KY60"/>
<proteinExistence type="inferred from homology"/>
<reference evidence="8" key="1">
    <citation type="journal article" date="2019" name="bioRxiv">
        <title>The Genome of the Zebra Mussel, Dreissena polymorpha: A Resource for Invasive Species Research.</title>
        <authorList>
            <person name="McCartney M.A."/>
            <person name="Auch B."/>
            <person name="Kono T."/>
            <person name="Mallez S."/>
            <person name="Zhang Y."/>
            <person name="Obille A."/>
            <person name="Becker A."/>
            <person name="Abrahante J.E."/>
            <person name="Garbe J."/>
            <person name="Badalamenti J.P."/>
            <person name="Herman A."/>
            <person name="Mangelson H."/>
            <person name="Liachko I."/>
            <person name="Sullivan S."/>
            <person name="Sone E.D."/>
            <person name="Koren S."/>
            <person name="Silverstein K.A.T."/>
            <person name="Beckman K.B."/>
            <person name="Gohl D.M."/>
        </authorList>
    </citation>
    <scope>NUCLEOTIDE SEQUENCE</scope>
    <source>
        <strain evidence="8">Duluth1</strain>
        <tissue evidence="8">Whole animal</tissue>
    </source>
</reference>
<dbReference type="GO" id="GO:0060271">
    <property type="term" value="P:cilium assembly"/>
    <property type="evidence" value="ECO:0007669"/>
    <property type="project" value="TreeGrafter"/>
</dbReference>
<dbReference type="PROSITE" id="PS51381">
    <property type="entry name" value="C2_B9"/>
    <property type="match status" value="1"/>
</dbReference>
<evidence type="ECO:0000256" key="6">
    <source>
        <dbReference type="ARBA" id="ARBA00038411"/>
    </source>
</evidence>
<evidence type="ECO:0000256" key="5">
    <source>
        <dbReference type="ARBA" id="ARBA00023273"/>
    </source>
</evidence>
<gene>
    <name evidence="8" type="ORF">DPMN_090119</name>
</gene>
<dbReference type="OrthoDB" id="184109at2759"/>
<dbReference type="GO" id="GO:0036038">
    <property type="term" value="C:MKS complex"/>
    <property type="evidence" value="ECO:0007669"/>
    <property type="project" value="TreeGrafter"/>
</dbReference>
<keyword evidence="5" id="KW-0966">Cell projection</keyword>
<comment type="similarity">
    <text evidence="6">Belongs to the B9D family.</text>
</comment>
<evidence type="ECO:0000256" key="3">
    <source>
        <dbReference type="ARBA" id="ARBA00022794"/>
    </source>
</evidence>
<dbReference type="InterPro" id="IPR010796">
    <property type="entry name" value="C2_B9-type_dom"/>
</dbReference>
<organism evidence="8 9">
    <name type="scientific">Dreissena polymorpha</name>
    <name type="common">Zebra mussel</name>
    <name type="synonym">Mytilus polymorpha</name>
    <dbReference type="NCBI Taxonomy" id="45954"/>
    <lineage>
        <taxon>Eukaryota</taxon>
        <taxon>Metazoa</taxon>
        <taxon>Spiralia</taxon>
        <taxon>Lophotrochozoa</taxon>
        <taxon>Mollusca</taxon>
        <taxon>Bivalvia</taxon>
        <taxon>Autobranchia</taxon>
        <taxon>Heteroconchia</taxon>
        <taxon>Euheterodonta</taxon>
        <taxon>Imparidentia</taxon>
        <taxon>Neoheterodontei</taxon>
        <taxon>Myida</taxon>
        <taxon>Dreissenoidea</taxon>
        <taxon>Dreissenidae</taxon>
        <taxon>Dreissena</taxon>
    </lineage>
</organism>
<comment type="caution">
    <text evidence="8">The sequence shown here is derived from an EMBL/GenBank/DDBJ whole genome shotgun (WGS) entry which is preliminary data.</text>
</comment>
<dbReference type="EMBL" id="JAIWYP010000003">
    <property type="protein sequence ID" value="KAH3847789.1"/>
    <property type="molecule type" value="Genomic_DNA"/>
</dbReference>
<evidence type="ECO:0000256" key="1">
    <source>
        <dbReference type="ARBA" id="ARBA00004120"/>
    </source>
</evidence>
<reference evidence="8" key="2">
    <citation type="submission" date="2020-11" db="EMBL/GenBank/DDBJ databases">
        <authorList>
            <person name="McCartney M.A."/>
            <person name="Auch B."/>
            <person name="Kono T."/>
            <person name="Mallez S."/>
            <person name="Becker A."/>
            <person name="Gohl D.M."/>
            <person name="Silverstein K.A.T."/>
            <person name="Koren S."/>
            <person name="Bechman K.B."/>
            <person name="Herman A."/>
            <person name="Abrahante J.E."/>
            <person name="Garbe J."/>
        </authorList>
    </citation>
    <scope>NUCLEOTIDE SEQUENCE</scope>
    <source>
        <strain evidence="8">Duluth1</strain>
        <tissue evidence="8">Whole animal</tissue>
    </source>
</reference>
<keyword evidence="3" id="KW-0970">Cilium biogenesis/degradation</keyword>